<comment type="subcellular location">
    <subcellularLocation>
        <location evidence="1">Membrane</location>
        <topology evidence="1">Multi-pass membrane protein</topology>
    </subcellularLocation>
</comment>
<dbReference type="Gene3D" id="1.20.1250.20">
    <property type="entry name" value="MFS general substrate transporter like domains"/>
    <property type="match status" value="1"/>
</dbReference>
<dbReference type="InterPro" id="IPR036259">
    <property type="entry name" value="MFS_trans_sf"/>
</dbReference>
<feature type="transmembrane region" description="Helical" evidence="7">
    <location>
        <begin position="76"/>
        <end position="95"/>
    </location>
</feature>
<evidence type="ECO:0000313" key="8">
    <source>
        <dbReference type="EMBL" id="KDO56601.1"/>
    </source>
</evidence>
<evidence type="ECO:0000256" key="3">
    <source>
        <dbReference type="ARBA" id="ARBA00022692"/>
    </source>
</evidence>
<dbReference type="Proteomes" id="UP000027120">
    <property type="component" value="Unassembled WGS sequence"/>
</dbReference>
<gene>
    <name evidence="8" type="ORF">CISIN_1g037387mg</name>
</gene>
<feature type="transmembrane region" description="Helical" evidence="7">
    <location>
        <begin position="46"/>
        <end position="69"/>
    </location>
</feature>
<evidence type="ECO:0000313" key="9">
    <source>
        <dbReference type="Proteomes" id="UP000027120"/>
    </source>
</evidence>
<keyword evidence="9" id="KW-1185">Reference proteome</keyword>
<feature type="transmembrane region" description="Helical" evidence="7">
    <location>
        <begin position="177"/>
        <end position="200"/>
    </location>
</feature>
<evidence type="ECO:0000256" key="2">
    <source>
        <dbReference type="ARBA" id="ARBA00022448"/>
    </source>
</evidence>
<dbReference type="AlphaFoldDB" id="A0A067F071"/>
<evidence type="ECO:0000256" key="5">
    <source>
        <dbReference type="ARBA" id="ARBA00023136"/>
    </source>
</evidence>
<dbReference type="GO" id="GO:0016020">
    <property type="term" value="C:membrane"/>
    <property type="evidence" value="ECO:0000318"/>
    <property type="project" value="GO_Central"/>
</dbReference>
<dbReference type="SUPFAM" id="SSF103473">
    <property type="entry name" value="MFS general substrate transporter"/>
    <property type="match status" value="1"/>
</dbReference>
<proteinExistence type="predicted"/>
<dbReference type="PANTHER" id="PTHR23505:SF52">
    <property type="entry name" value="MAJOR FACILITATOR SUPERFAMILY PROTEIN"/>
    <property type="match status" value="1"/>
</dbReference>
<feature type="compositionally biased region" description="Polar residues" evidence="6">
    <location>
        <begin position="268"/>
        <end position="279"/>
    </location>
</feature>
<dbReference type="GO" id="GO:0022857">
    <property type="term" value="F:transmembrane transporter activity"/>
    <property type="evidence" value="ECO:0000318"/>
    <property type="project" value="GO_Central"/>
</dbReference>
<name>A0A067F071_CITSI</name>
<keyword evidence="2" id="KW-0813">Transport</keyword>
<keyword evidence="5 7" id="KW-0472">Membrane</keyword>
<reference evidence="8 9" key="1">
    <citation type="submission" date="2014-04" db="EMBL/GenBank/DDBJ databases">
        <authorList>
            <consortium name="International Citrus Genome Consortium"/>
            <person name="Gmitter F."/>
            <person name="Chen C."/>
            <person name="Farmerie W."/>
            <person name="Harkins T."/>
            <person name="Desany B."/>
            <person name="Mohiuddin M."/>
            <person name="Kodira C."/>
            <person name="Borodovsky M."/>
            <person name="Lomsadze A."/>
            <person name="Burns P."/>
            <person name="Jenkins J."/>
            <person name="Prochnik S."/>
            <person name="Shu S."/>
            <person name="Chapman J."/>
            <person name="Pitluck S."/>
            <person name="Schmutz J."/>
            <person name="Rokhsar D."/>
        </authorList>
    </citation>
    <scope>NUCLEOTIDE SEQUENCE</scope>
</reference>
<evidence type="ECO:0000256" key="6">
    <source>
        <dbReference type="SAM" id="MobiDB-lite"/>
    </source>
</evidence>
<evidence type="ECO:0000256" key="7">
    <source>
        <dbReference type="SAM" id="Phobius"/>
    </source>
</evidence>
<dbReference type="PANTHER" id="PTHR23505">
    <property type="entry name" value="SPINSTER"/>
    <property type="match status" value="1"/>
</dbReference>
<evidence type="ECO:0000256" key="4">
    <source>
        <dbReference type="ARBA" id="ARBA00022989"/>
    </source>
</evidence>
<sequence>MWFELSGFSHGSTAFLLTLFTIAGSLGGLFGGWMGDTLAKRLPNSGRIILAQISFGSGIPIAAVLLLFLPDDPSTGFMRGLVLVIMGLCISWNPIAANKYHLTTGYSPIFAEIVPERSRTTIYALDRSFESILSSIAPPVVGLLAHHVYGYKPVPKEASNSAEVETDRENAASLAKALYTAIGIPMAICCFIYSFLYCTYPRERERARMDALIESEMQKLEPDNTPSLENYYQQSKELSEKEVIDIDIEYEGEESTDLDDNDKKSLLPHQTTLSNLQHR</sequence>
<accession>A0A067F071</accession>
<dbReference type="EMBL" id="KK784971">
    <property type="protein sequence ID" value="KDO56601.1"/>
    <property type="molecule type" value="Genomic_DNA"/>
</dbReference>
<protein>
    <recommendedName>
        <fullName evidence="10">Major facilitator superfamily (MFS) profile domain-containing protein</fullName>
    </recommendedName>
</protein>
<evidence type="ECO:0000256" key="1">
    <source>
        <dbReference type="ARBA" id="ARBA00004141"/>
    </source>
</evidence>
<evidence type="ECO:0008006" key="10">
    <source>
        <dbReference type="Google" id="ProtNLM"/>
    </source>
</evidence>
<keyword evidence="3 7" id="KW-0812">Transmembrane</keyword>
<feature type="transmembrane region" description="Helical" evidence="7">
    <location>
        <begin position="12"/>
        <end position="34"/>
    </location>
</feature>
<dbReference type="InterPro" id="IPR044770">
    <property type="entry name" value="MFS_spinster-like"/>
</dbReference>
<keyword evidence="4 7" id="KW-1133">Transmembrane helix</keyword>
<feature type="region of interest" description="Disordered" evidence="6">
    <location>
        <begin position="243"/>
        <end position="279"/>
    </location>
</feature>
<organism evidence="8 9">
    <name type="scientific">Citrus sinensis</name>
    <name type="common">Sweet orange</name>
    <name type="synonym">Citrus aurantium var. sinensis</name>
    <dbReference type="NCBI Taxonomy" id="2711"/>
    <lineage>
        <taxon>Eukaryota</taxon>
        <taxon>Viridiplantae</taxon>
        <taxon>Streptophyta</taxon>
        <taxon>Embryophyta</taxon>
        <taxon>Tracheophyta</taxon>
        <taxon>Spermatophyta</taxon>
        <taxon>Magnoliopsida</taxon>
        <taxon>eudicotyledons</taxon>
        <taxon>Gunneridae</taxon>
        <taxon>Pentapetalae</taxon>
        <taxon>rosids</taxon>
        <taxon>malvids</taxon>
        <taxon>Sapindales</taxon>
        <taxon>Rutaceae</taxon>
        <taxon>Aurantioideae</taxon>
        <taxon>Citrus</taxon>
    </lineage>
</organism>
<feature type="compositionally biased region" description="Acidic residues" evidence="6">
    <location>
        <begin position="245"/>
        <end position="260"/>
    </location>
</feature>